<accession>A0A4R0N996</accession>
<dbReference type="EMBL" id="SJSN01000039">
    <property type="protein sequence ID" value="TCC96769.1"/>
    <property type="molecule type" value="Genomic_DNA"/>
</dbReference>
<proteinExistence type="predicted"/>
<dbReference type="AlphaFoldDB" id="A0A4R0N996"/>
<gene>
    <name evidence="1" type="ORF">EZ449_22210</name>
</gene>
<dbReference type="OrthoDB" id="885042at2"/>
<name>A0A4R0N996_9SPHI</name>
<evidence type="ECO:0000313" key="1">
    <source>
        <dbReference type="EMBL" id="TCC96769.1"/>
    </source>
</evidence>
<comment type="caution">
    <text evidence="1">The sequence shown here is derived from an EMBL/GenBank/DDBJ whole genome shotgun (WGS) entry which is preliminary data.</text>
</comment>
<organism evidence="1 2">
    <name type="scientific">Pedobacter frigidisoli</name>
    <dbReference type="NCBI Taxonomy" id="2530455"/>
    <lineage>
        <taxon>Bacteria</taxon>
        <taxon>Pseudomonadati</taxon>
        <taxon>Bacteroidota</taxon>
        <taxon>Sphingobacteriia</taxon>
        <taxon>Sphingobacteriales</taxon>
        <taxon>Sphingobacteriaceae</taxon>
        <taxon>Pedobacter</taxon>
    </lineage>
</organism>
<dbReference type="Proteomes" id="UP000291485">
    <property type="component" value="Unassembled WGS sequence"/>
</dbReference>
<protein>
    <submittedName>
        <fullName evidence="1">Uncharacterized protein</fullName>
    </submittedName>
</protein>
<sequence>MRTLSLFIFLFFNNTCKETTSVYICNSPYAKKYHNNSKCRGLGNCTYKVISIDIEKAKKDGKVLCGWEK</sequence>
<reference evidence="1 2" key="1">
    <citation type="submission" date="2019-02" db="EMBL/GenBank/DDBJ databases">
        <title>Pedobacter sp. RP-3-11 sp. nov., isolated from Arctic soil.</title>
        <authorList>
            <person name="Dahal R.H."/>
        </authorList>
    </citation>
    <scope>NUCLEOTIDE SEQUENCE [LARGE SCALE GENOMIC DNA]</scope>
    <source>
        <strain evidence="1 2">RP-3-11</strain>
    </source>
</reference>
<keyword evidence="2" id="KW-1185">Reference proteome</keyword>
<evidence type="ECO:0000313" key="2">
    <source>
        <dbReference type="Proteomes" id="UP000291485"/>
    </source>
</evidence>